<dbReference type="AlphaFoldDB" id="A0A8S3VAK3"/>
<dbReference type="Gene3D" id="1.25.40.10">
    <property type="entry name" value="Tetratricopeptide repeat domain"/>
    <property type="match status" value="3"/>
</dbReference>
<dbReference type="SUPFAM" id="SSF48452">
    <property type="entry name" value="TPR-like"/>
    <property type="match status" value="2"/>
</dbReference>
<dbReference type="GO" id="GO:0005886">
    <property type="term" value="C:plasma membrane"/>
    <property type="evidence" value="ECO:0007669"/>
    <property type="project" value="TreeGrafter"/>
</dbReference>
<proteinExistence type="inferred from homology"/>
<dbReference type="OrthoDB" id="29013at2759"/>
<dbReference type="GO" id="GO:0046854">
    <property type="term" value="P:phosphatidylinositol phosphate biosynthetic process"/>
    <property type="evidence" value="ECO:0007669"/>
    <property type="project" value="TreeGrafter"/>
</dbReference>
<dbReference type="Pfam" id="PF19440">
    <property type="entry name" value="TTC7_N"/>
    <property type="match status" value="1"/>
</dbReference>
<dbReference type="InterPro" id="IPR045819">
    <property type="entry name" value="TTC7_N"/>
</dbReference>
<dbReference type="GO" id="GO:0072659">
    <property type="term" value="P:protein localization to plasma membrane"/>
    <property type="evidence" value="ECO:0007669"/>
    <property type="project" value="TreeGrafter"/>
</dbReference>
<comment type="similarity">
    <text evidence="2">Belongs to the YPP1 family.</text>
</comment>
<dbReference type="InterPro" id="IPR019734">
    <property type="entry name" value="TPR_rpt"/>
</dbReference>
<sequence length="799" mass="91008">MASKQKYTRLESEIERHRSEANWAKAVETAQLLATKNQGLALFVNLILGESKLEEYLLENEPIECNITKAKTQLGEGETYLQFVTQQDNKHYVEASLLQAKIHYCKGLYQSAIDVYNRVKLDEIKESQVTSSRLLCILAESHAIKGLCLEKIGPSTTSKFKQVDLEDRIIECFEKAGDLALSYLQDVDNSATDIELGVILETAIQQSPLLHMKRGDISKGVARLRDLLRTIESRFTQGLRLTLARQLAEVLLRGINEKKYVPMGIEEIAKTKHQKYRKYSGEKLFVPENENEESLLLLLIAEAIATREALTECHGVYDLLAIALVKRAQFNKLSDSFERAMRFSFEEFHIWHQFANSLLCARKYNRALLVLKECLRLQPNNCVVLLQVAKLCYEYLYQYDTGIELMEKAVEENTDHSLTARMYVALGVGYSLKALEMKLQAERQTLQKKALEAFVRAHTLDPNDYLALFHLALQLAIHRQINDAMKYVRLALRYHSDHIHSLHLMVLLLSAQKQYEEAICLMRAALDEYPNNLSLMLTKSKLEEIVHGPNQALDTCKHMLKLWKDLYETDTTDSTTESRSRNLTATDRSVFDKKSFAQLQLTELNDRDTGSMKAESVAASRMERTLSEVASSYNSNFQPRPGSQQTLQIQAQIWLHLAELYLSVNKLSEAEGCVTETSVIFPLSYHVAYIKGRLNEHKQKYEEARVCYENALSINPGHRKSLQHLGMVLHTLGNDRMAEKVLRDAVNIDPIAHQSWFNLGLVLESLGHAEPASDCHLKALELEATSPIVPFTVIPRLLH</sequence>
<feature type="repeat" description="TPR" evidence="3">
    <location>
        <begin position="685"/>
        <end position="718"/>
    </location>
</feature>
<dbReference type="Proteomes" id="UP000683360">
    <property type="component" value="Unassembled WGS sequence"/>
</dbReference>
<dbReference type="PANTHER" id="PTHR23083:SF464">
    <property type="entry name" value="TETRATRICOPEPTIDE REPEAT DOMAIN 7, ISOFORM A"/>
    <property type="match status" value="1"/>
</dbReference>
<feature type="domain" description="Tetratricopeptide repeat protein 7 N-terminal" evidence="4">
    <location>
        <begin position="1"/>
        <end position="336"/>
    </location>
</feature>
<evidence type="ECO:0000256" key="2">
    <source>
        <dbReference type="ARBA" id="ARBA00038251"/>
    </source>
</evidence>
<dbReference type="InterPro" id="IPR011990">
    <property type="entry name" value="TPR-like_helical_dom_sf"/>
</dbReference>
<comment type="function">
    <text evidence="1">Involved in endocytosis.</text>
</comment>
<dbReference type="SMART" id="SM00028">
    <property type="entry name" value="TPR"/>
    <property type="match status" value="8"/>
</dbReference>
<evidence type="ECO:0000313" key="6">
    <source>
        <dbReference type="Proteomes" id="UP000683360"/>
    </source>
</evidence>
<evidence type="ECO:0000256" key="3">
    <source>
        <dbReference type="PROSITE-ProRule" id="PRU00339"/>
    </source>
</evidence>
<keyword evidence="6" id="KW-1185">Reference proteome</keyword>
<gene>
    <name evidence="5" type="ORF">MEDL_64937</name>
</gene>
<accession>A0A8S3VAK3</accession>
<evidence type="ECO:0000256" key="1">
    <source>
        <dbReference type="ARBA" id="ARBA00002550"/>
    </source>
</evidence>
<reference evidence="5" key="1">
    <citation type="submission" date="2021-03" db="EMBL/GenBank/DDBJ databases">
        <authorList>
            <person name="Bekaert M."/>
        </authorList>
    </citation>
    <scope>NUCLEOTIDE SEQUENCE</scope>
</reference>
<keyword evidence="3" id="KW-0802">TPR repeat</keyword>
<evidence type="ECO:0000313" key="5">
    <source>
        <dbReference type="EMBL" id="CAG2253411.1"/>
    </source>
</evidence>
<dbReference type="PANTHER" id="PTHR23083">
    <property type="entry name" value="TETRATRICOPEPTIDE REPEAT PROTEIN, TPR"/>
    <property type="match status" value="1"/>
</dbReference>
<dbReference type="InterPro" id="IPR051722">
    <property type="entry name" value="Endocytosis_PI4K-reg_protein"/>
</dbReference>
<name>A0A8S3VAK3_MYTED</name>
<dbReference type="EMBL" id="CAJPWZ010003150">
    <property type="protein sequence ID" value="CAG2253411.1"/>
    <property type="molecule type" value="Genomic_DNA"/>
</dbReference>
<evidence type="ECO:0000259" key="4">
    <source>
        <dbReference type="Pfam" id="PF19440"/>
    </source>
</evidence>
<protein>
    <submittedName>
        <fullName evidence="5">TTC7</fullName>
    </submittedName>
</protein>
<dbReference type="PROSITE" id="PS50005">
    <property type="entry name" value="TPR"/>
    <property type="match status" value="1"/>
</dbReference>
<dbReference type="Pfam" id="PF13181">
    <property type="entry name" value="TPR_8"/>
    <property type="match status" value="3"/>
</dbReference>
<organism evidence="5 6">
    <name type="scientific">Mytilus edulis</name>
    <name type="common">Blue mussel</name>
    <dbReference type="NCBI Taxonomy" id="6550"/>
    <lineage>
        <taxon>Eukaryota</taxon>
        <taxon>Metazoa</taxon>
        <taxon>Spiralia</taxon>
        <taxon>Lophotrochozoa</taxon>
        <taxon>Mollusca</taxon>
        <taxon>Bivalvia</taxon>
        <taxon>Autobranchia</taxon>
        <taxon>Pteriomorphia</taxon>
        <taxon>Mytilida</taxon>
        <taxon>Mytiloidea</taxon>
        <taxon>Mytilidae</taxon>
        <taxon>Mytilinae</taxon>
        <taxon>Mytilus</taxon>
    </lineage>
</organism>
<comment type="caution">
    <text evidence="5">The sequence shown here is derived from an EMBL/GenBank/DDBJ whole genome shotgun (WGS) entry which is preliminary data.</text>
</comment>